<accession>A0ABN7NN27</accession>
<gene>
    <name evidence="1" type="ORF">TPAB3V08_LOCUS1563</name>
</gene>
<evidence type="ECO:0000313" key="1">
    <source>
        <dbReference type="EMBL" id="CAG2054542.1"/>
    </source>
</evidence>
<dbReference type="Proteomes" id="UP001153148">
    <property type="component" value="Unassembled WGS sequence"/>
</dbReference>
<proteinExistence type="predicted"/>
<keyword evidence="2" id="KW-1185">Reference proteome</keyword>
<reference evidence="1" key="1">
    <citation type="submission" date="2021-03" db="EMBL/GenBank/DDBJ databases">
        <authorList>
            <person name="Tran Van P."/>
        </authorList>
    </citation>
    <scope>NUCLEOTIDE SEQUENCE</scope>
</reference>
<evidence type="ECO:0000313" key="2">
    <source>
        <dbReference type="Proteomes" id="UP001153148"/>
    </source>
</evidence>
<comment type="caution">
    <text evidence="1">The sequence shown here is derived from an EMBL/GenBank/DDBJ whole genome shotgun (WGS) entry which is preliminary data.</text>
</comment>
<sequence>MPLSPCRLPGMTKMEEVKERLKFFHDLVKDIVNNACHEALLLKGFTTDDSNIHTMPSLRKTRDGKMRMSYTEQANKRRYCIRLTSFIHLVDFIMLNMLHILMRNSLIEFTSVLESHFRCLPGDSTLTTIEINITLEEPRPDNAPQLPLFLVDVLIRGDALCLDPCQEVFMNAIVQLMDLWEETVMNVTTFLPDPFFNPFCECVSLTPLINERVEERLCGLGPDILSVLKEDITLIDLQAKVGHLLTANFAFATKYIERFEFIRDFYNENEARIHDDIKNELGSDAAIFIIFDQSTKPCLSMIQTLMWEPPLLRPTTFYLQGQKGLTPPYITTSATDYPRPKPGMHYRLLCMLRLGAFTFSFPHIDNLTGVQPLSSLIMPNELCPGASTMEAPKQ</sequence>
<organism evidence="1 2">
    <name type="scientific">Timema podura</name>
    <name type="common">Walking stick</name>
    <dbReference type="NCBI Taxonomy" id="61482"/>
    <lineage>
        <taxon>Eukaryota</taxon>
        <taxon>Metazoa</taxon>
        <taxon>Ecdysozoa</taxon>
        <taxon>Arthropoda</taxon>
        <taxon>Hexapoda</taxon>
        <taxon>Insecta</taxon>
        <taxon>Pterygota</taxon>
        <taxon>Neoptera</taxon>
        <taxon>Polyneoptera</taxon>
        <taxon>Phasmatodea</taxon>
        <taxon>Timematodea</taxon>
        <taxon>Timematoidea</taxon>
        <taxon>Timematidae</taxon>
        <taxon>Timema</taxon>
    </lineage>
</organism>
<protein>
    <submittedName>
        <fullName evidence="1">Uncharacterized protein</fullName>
    </submittedName>
</protein>
<dbReference type="EMBL" id="CAJPIN010001435">
    <property type="protein sequence ID" value="CAG2054542.1"/>
    <property type="molecule type" value="Genomic_DNA"/>
</dbReference>
<name>A0ABN7NN27_TIMPD</name>